<dbReference type="CDD" id="cd03352">
    <property type="entry name" value="LbH_LpxD"/>
    <property type="match status" value="1"/>
</dbReference>
<evidence type="ECO:0000313" key="9">
    <source>
        <dbReference type="EMBL" id="AZG75854.1"/>
    </source>
</evidence>
<dbReference type="GO" id="GO:0009245">
    <property type="term" value="P:lipid A biosynthetic process"/>
    <property type="evidence" value="ECO:0007669"/>
    <property type="project" value="UniProtKB-UniRule"/>
</dbReference>
<comment type="subunit">
    <text evidence="7">Homotrimer.</text>
</comment>
<evidence type="ECO:0000256" key="1">
    <source>
        <dbReference type="ARBA" id="ARBA00022516"/>
    </source>
</evidence>
<evidence type="ECO:0000256" key="7">
    <source>
        <dbReference type="HAMAP-Rule" id="MF_00523"/>
    </source>
</evidence>
<dbReference type="Proteomes" id="UP000273982">
    <property type="component" value="Chromosome"/>
</dbReference>
<evidence type="ECO:0000256" key="5">
    <source>
        <dbReference type="ARBA" id="ARBA00023098"/>
    </source>
</evidence>
<keyword evidence="1 7" id="KW-0444">Lipid biosynthesis</keyword>
<name>A0A3G8M2F5_9HYPH</name>
<dbReference type="InterPro" id="IPR011004">
    <property type="entry name" value="Trimer_LpxA-like_sf"/>
</dbReference>
<evidence type="ECO:0000256" key="2">
    <source>
        <dbReference type="ARBA" id="ARBA00022556"/>
    </source>
</evidence>
<organism evidence="9 10">
    <name type="scientific">Methylocystis rosea</name>
    <dbReference type="NCBI Taxonomy" id="173366"/>
    <lineage>
        <taxon>Bacteria</taxon>
        <taxon>Pseudomonadati</taxon>
        <taxon>Pseudomonadota</taxon>
        <taxon>Alphaproteobacteria</taxon>
        <taxon>Hyphomicrobiales</taxon>
        <taxon>Methylocystaceae</taxon>
        <taxon>Methylocystis</taxon>
    </lineage>
</organism>
<dbReference type="PANTHER" id="PTHR43378">
    <property type="entry name" value="UDP-3-O-ACYLGLUCOSAMINE N-ACYLTRANSFERASE"/>
    <property type="match status" value="1"/>
</dbReference>
<protein>
    <recommendedName>
        <fullName evidence="7">UDP-3-O-acylglucosamine N-acyltransferase</fullName>
        <ecNumber evidence="7">2.3.1.191</ecNumber>
    </recommendedName>
</protein>
<dbReference type="Pfam" id="PF00132">
    <property type="entry name" value="Hexapep"/>
    <property type="match status" value="2"/>
</dbReference>
<gene>
    <name evidence="7 9" type="primary">lpxD</name>
    <name evidence="9" type="ORF">EHO51_03380</name>
</gene>
<comment type="similarity">
    <text evidence="7">Belongs to the transferase hexapeptide repeat family. LpxD subfamily.</text>
</comment>
<dbReference type="NCBIfam" id="TIGR01853">
    <property type="entry name" value="lipid_A_lpxD"/>
    <property type="match status" value="1"/>
</dbReference>
<comment type="function">
    <text evidence="7">Catalyzes the N-acylation of UDP-3-O-acylglucosamine using 3-hydroxyacyl-ACP as the acyl donor. Is involved in the biosynthesis of lipid A, a phosphorylated glycolipid that anchors the lipopolysaccharide to the outer membrane of the cell.</text>
</comment>
<keyword evidence="5 7" id="KW-0443">Lipid metabolism</keyword>
<dbReference type="SUPFAM" id="SSF51161">
    <property type="entry name" value="Trimeric LpxA-like enzymes"/>
    <property type="match status" value="1"/>
</dbReference>
<dbReference type="Gene3D" id="2.160.10.10">
    <property type="entry name" value="Hexapeptide repeat proteins"/>
    <property type="match status" value="1"/>
</dbReference>
<dbReference type="Pfam" id="PF04613">
    <property type="entry name" value="LpxD"/>
    <property type="match status" value="1"/>
</dbReference>
<feature type="domain" description="UDP-3-O-[3-hydroxymyristoyl] glucosamine N-acyltransferase non-repeat region" evidence="8">
    <location>
        <begin position="44"/>
        <end position="110"/>
    </location>
</feature>
<proteinExistence type="inferred from homology"/>
<evidence type="ECO:0000256" key="3">
    <source>
        <dbReference type="ARBA" id="ARBA00022679"/>
    </source>
</evidence>
<keyword evidence="2 7" id="KW-0441">Lipid A biosynthesis</keyword>
<dbReference type="GO" id="GO:0016020">
    <property type="term" value="C:membrane"/>
    <property type="evidence" value="ECO:0007669"/>
    <property type="project" value="GOC"/>
</dbReference>
<dbReference type="KEGG" id="mros:EHO51_03380"/>
<dbReference type="Gene3D" id="3.40.1390.10">
    <property type="entry name" value="MurE/MurF, N-terminal domain"/>
    <property type="match status" value="1"/>
</dbReference>
<feature type="active site" description="Proton acceptor" evidence="7">
    <location>
        <position position="266"/>
    </location>
</feature>
<dbReference type="HAMAP" id="MF_00523">
    <property type="entry name" value="LpxD"/>
    <property type="match status" value="1"/>
</dbReference>
<dbReference type="InterPro" id="IPR018357">
    <property type="entry name" value="Hexapep_transf_CS"/>
</dbReference>
<dbReference type="PANTHER" id="PTHR43378:SF2">
    <property type="entry name" value="UDP-3-O-ACYLGLUCOSAMINE N-ACYLTRANSFERASE 1, MITOCHONDRIAL-RELATED"/>
    <property type="match status" value="1"/>
</dbReference>
<reference evidence="9 10" key="1">
    <citation type="submission" date="2018-11" db="EMBL/GenBank/DDBJ databases">
        <title>Genome squencing of methanotrophic bacteria isolated from alkaline groundwater in Korea.</title>
        <authorList>
            <person name="Nguyen L.N."/>
        </authorList>
    </citation>
    <scope>NUCLEOTIDE SEQUENCE [LARGE SCALE GENOMIC DNA]</scope>
    <source>
        <strain evidence="9 10">GW6</strain>
    </source>
</reference>
<dbReference type="InterPro" id="IPR020573">
    <property type="entry name" value="UDP_GlcNAc_AcTrfase_non-rep"/>
</dbReference>
<dbReference type="InterPro" id="IPR007691">
    <property type="entry name" value="LpxD"/>
</dbReference>
<dbReference type="GO" id="GO:0103118">
    <property type="term" value="F:UDP-3-O-[(3R)-3-hydroxyacyl]-glucosamine N-acyltransferase activity"/>
    <property type="evidence" value="ECO:0007669"/>
    <property type="project" value="UniProtKB-EC"/>
</dbReference>
<dbReference type="UniPathway" id="UPA00973"/>
<sequence>MSAAAFFPLARPAPLSEIAQIAGAEMRGGPDGAQASAELAPPPLIIGVATLDWSRPGDLCFYDNPRYRKALLECRATACFLRARHIDLLPKSVVALVVDDPQRAMTLAAAHLFPDALRPGSLFQSSGVSPGAAVHPQARLEPGVVVDPGAVIGPGAEIGAGTIIGPQAVIGPNVRIGRDCSIGAHASLTHSLIGDRVVIHPGARLGQDGFGFAPTRQGYLKTPQVGRVIVQDDVEIGANTTIDRGASRDTIIGEGTKIDNLVQIGHNVVIGRFCAIVAQSGVAGSCEIGDFVALGGQSAVAGHLTIGEGAAVAAKSGVMRDLPAGARVGGAPARPLRRFLRGAALLDRLARKDKPT</sequence>
<dbReference type="GO" id="GO:0016410">
    <property type="term" value="F:N-acyltransferase activity"/>
    <property type="evidence" value="ECO:0007669"/>
    <property type="project" value="InterPro"/>
</dbReference>
<comment type="pathway">
    <text evidence="7">Bacterial outer membrane biogenesis; LPS lipid A biosynthesis.</text>
</comment>
<keyword evidence="3 7" id="KW-0808">Transferase</keyword>
<evidence type="ECO:0000256" key="6">
    <source>
        <dbReference type="ARBA" id="ARBA00023315"/>
    </source>
</evidence>
<dbReference type="NCBIfam" id="NF002060">
    <property type="entry name" value="PRK00892.1"/>
    <property type="match status" value="1"/>
</dbReference>
<dbReference type="RefSeq" id="WP_124737703.1">
    <property type="nucleotide sequence ID" value="NZ_CP034086.1"/>
</dbReference>
<dbReference type="AlphaFoldDB" id="A0A3G8M2F5"/>
<dbReference type="EC" id="2.3.1.191" evidence="7"/>
<comment type="catalytic activity">
    <reaction evidence="7">
        <text>a UDP-3-O-[(3R)-3-hydroxyacyl]-alpha-D-glucosamine + a (3R)-hydroxyacyl-[ACP] = a UDP-2-N,3-O-bis[(3R)-3-hydroxyacyl]-alpha-D-glucosamine + holo-[ACP] + H(+)</text>
        <dbReference type="Rhea" id="RHEA:53836"/>
        <dbReference type="Rhea" id="RHEA-COMP:9685"/>
        <dbReference type="Rhea" id="RHEA-COMP:9945"/>
        <dbReference type="ChEBI" id="CHEBI:15378"/>
        <dbReference type="ChEBI" id="CHEBI:64479"/>
        <dbReference type="ChEBI" id="CHEBI:78827"/>
        <dbReference type="ChEBI" id="CHEBI:137740"/>
        <dbReference type="ChEBI" id="CHEBI:137748"/>
        <dbReference type="EC" id="2.3.1.191"/>
    </reaction>
</comment>
<accession>A0A3G8M2F5</accession>
<evidence type="ECO:0000256" key="4">
    <source>
        <dbReference type="ARBA" id="ARBA00022737"/>
    </source>
</evidence>
<dbReference type="InterPro" id="IPR001451">
    <property type="entry name" value="Hexapep"/>
</dbReference>
<dbReference type="PROSITE" id="PS00101">
    <property type="entry name" value="HEXAPEP_TRANSFERASES"/>
    <property type="match status" value="2"/>
</dbReference>
<evidence type="ECO:0000259" key="8">
    <source>
        <dbReference type="Pfam" id="PF04613"/>
    </source>
</evidence>
<evidence type="ECO:0000313" key="10">
    <source>
        <dbReference type="Proteomes" id="UP000273982"/>
    </source>
</evidence>
<keyword evidence="4 7" id="KW-0677">Repeat</keyword>
<keyword evidence="6 7" id="KW-0012">Acyltransferase</keyword>
<dbReference type="EMBL" id="CP034086">
    <property type="protein sequence ID" value="AZG75854.1"/>
    <property type="molecule type" value="Genomic_DNA"/>
</dbReference>